<dbReference type="FunFam" id="3.40.80.10:FF:000002">
    <property type="entry name" value="1,6-anhydro-N-acetylmuramyl-L-alanine amidase"/>
    <property type="match status" value="1"/>
</dbReference>
<name>A0A2N7BWY4_9VIBR</name>
<evidence type="ECO:0000256" key="5">
    <source>
        <dbReference type="ARBA" id="ARBA00011901"/>
    </source>
</evidence>
<dbReference type="PANTHER" id="PTHR30417:SF4">
    <property type="entry name" value="1,6-ANHYDRO-N-ACETYLMURAMYL-L-ALANINE AMIDASE AMPD"/>
    <property type="match status" value="1"/>
</dbReference>
<dbReference type="EC" id="3.5.1.28" evidence="5"/>
<dbReference type="AlphaFoldDB" id="A0A2N7BWY4"/>
<protein>
    <recommendedName>
        <fullName evidence="11">1,6-anhydro-N-acetylmuramyl-L-alanine amidase AmpD</fullName>
        <ecNumber evidence="5">3.5.1.28</ecNumber>
    </recommendedName>
    <alternativeName>
        <fullName evidence="12">N-acetylmuramoyl-L-alanine amidase</fullName>
    </alternativeName>
</protein>
<dbReference type="GO" id="GO:0005737">
    <property type="term" value="C:cytoplasm"/>
    <property type="evidence" value="ECO:0007669"/>
    <property type="project" value="UniProtKB-SubCell"/>
</dbReference>
<dbReference type="PANTHER" id="PTHR30417">
    <property type="entry name" value="N-ACETYLMURAMOYL-L-ALANINE AMIDASE AMID"/>
    <property type="match status" value="1"/>
</dbReference>
<dbReference type="SMART" id="SM00644">
    <property type="entry name" value="Ami_2"/>
    <property type="match status" value="1"/>
</dbReference>
<keyword evidence="10" id="KW-0961">Cell wall biogenesis/degradation</keyword>
<comment type="similarity">
    <text evidence="4">Belongs to the N-acetylmuramoyl-L-alanine amidase 2 family.</text>
</comment>
<dbReference type="GO" id="GO:0046872">
    <property type="term" value="F:metal ion binding"/>
    <property type="evidence" value="ECO:0007669"/>
    <property type="project" value="UniProtKB-KW"/>
</dbReference>
<evidence type="ECO:0000256" key="6">
    <source>
        <dbReference type="ARBA" id="ARBA00022490"/>
    </source>
</evidence>
<dbReference type="GO" id="GO:0008745">
    <property type="term" value="F:N-acetylmuramoyl-L-alanine amidase activity"/>
    <property type="evidence" value="ECO:0007669"/>
    <property type="project" value="UniProtKB-EC"/>
</dbReference>
<sequence length="199" mass="22580">MGNVTSYCASRKESETKMTISSNGWYDNARHVPSPYFDARLKGDDISLLVVHNISLPPGQFGGPHIEQFFTGKLDPTEHPFFKVIHQMGVSAHCLIRRDGEVVQFVSFLDRAWHAGQSSFAGRERCNDYSIGIELEGSDFVAYTEQQYQSLTQLTNTLMSTFPQITRQRITGHQYIAPLRKTDPGLVFDWKKYQGQLSL</sequence>
<dbReference type="InterPro" id="IPR051206">
    <property type="entry name" value="NAMLAA_amidase_2"/>
</dbReference>
<comment type="cofactor">
    <cofactor evidence="2">
        <name>Zn(2+)</name>
        <dbReference type="ChEBI" id="CHEBI:29105"/>
    </cofactor>
</comment>
<comment type="caution">
    <text evidence="14">The sequence shown here is derived from an EMBL/GenBank/DDBJ whole genome shotgun (WGS) entry which is preliminary data.</text>
</comment>
<dbReference type="RefSeq" id="WP_102267287.1">
    <property type="nucleotide sequence ID" value="NZ_MCSH01000120.1"/>
</dbReference>
<dbReference type="Proteomes" id="UP000235778">
    <property type="component" value="Unassembled WGS sequence"/>
</dbReference>
<dbReference type="GO" id="GO:0009254">
    <property type="term" value="P:peptidoglycan turnover"/>
    <property type="evidence" value="ECO:0007669"/>
    <property type="project" value="TreeGrafter"/>
</dbReference>
<dbReference type="Gene3D" id="3.40.80.10">
    <property type="entry name" value="Peptidoglycan recognition protein-like"/>
    <property type="match status" value="1"/>
</dbReference>
<evidence type="ECO:0000259" key="13">
    <source>
        <dbReference type="SMART" id="SM00644"/>
    </source>
</evidence>
<evidence type="ECO:0000256" key="11">
    <source>
        <dbReference type="ARBA" id="ARBA00039257"/>
    </source>
</evidence>
<dbReference type="InterPro" id="IPR036505">
    <property type="entry name" value="Amidase/PGRP_sf"/>
</dbReference>
<evidence type="ECO:0000256" key="1">
    <source>
        <dbReference type="ARBA" id="ARBA00001561"/>
    </source>
</evidence>
<accession>A0A2N7BWY4</accession>
<evidence type="ECO:0000256" key="7">
    <source>
        <dbReference type="ARBA" id="ARBA00022723"/>
    </source>
</evidence>
<evidence type="ECO:0000256" key="4">
    <source>
        <dbReference type="ARBA" id="ARBA00007553"/>
    </source>
</evidence>
<keyword evidence="6" id="KW-0963">Cytoplasm</keyword>
<dbReference type="Pfam" id="PF01510">
    <property type="entry name" value="Amidase_2"/>
    <property type="match status" value="1"/>
</dbReference>
<dbReference type="InterPro" id="IPR002502">
    <property type="entry name" value="Amidase_domain"/>
</dbReference>
<comment type="subcellular location">
    <subcellularLocation>
        <location evidence="3">Cytoplasm</location>
    </subcellularLocation>
</comment>
<evidence type="ECO:0000313" key="15">
    <source>
        <dbReference type="Proteomes" id="UP000235778"/>
    </source>
</evidence>
<evidence type="ECO:0000256" key="3">
    <source>
        <dbReference type="ARBA" id="ARBA00004496"/>
    </source>
</evidence>
<evidence type="ECO:0000256" key="12">
    <source>
        <dbReference type="ARBA" id="ARBA00042615"/>
    </source>
</evidence>
<dbReference type="SUPFAM" id="SSF55846">
    <property type="entry name" value="N-acetylmuramoyl-L-alanine amidase-like"/>
    <property type="match status" value="1"/>
</dbReference>
<evidence type="ECO:0000256" key="8">
    <source>
        <dbReference type="ARBA" id="ARBA00022801"/>
    </source>
</evidence>
<evidence type="ECO:0000256" key="10">
    <source>
        <dbReference type="ARBA" id="ARBA00023316"/>
    </source>
</evidence>
<evidence type="ECO:0000256" key="9">
    <source>
        <dbReference type="ARBA" id="ARBA00022833"/>
    </source>
</evidence>
<gene>
    <name evidence="14" type="ORF">BCV30_07220</name>
</gene>
<evidence type="ECO:0000313" key="14">
    <source>
        <dbReference type="EMBL" id="PME65186.1"/>
    </source>
</evidence>
<dbReference type="GO" id="GO:0071555">
    <property type="term" value="P:cell wall organization"/>
    <property type="evidence" value="ECO:0007669"/>
    <property type="project" value="UniProtKB-KW"/>
</dbReference>
<reference evidence="15" key="1">
    <citation type="submission" date="2016-07" db="EMBL/GenBank/DDBJ databases">
        <title>Nontailed viruses are major unrecognized killers of bacteria in the ocean.</title>
        <authorList>
            <person name="Kauffman K."/>
            <person name="Hussain F."/>
            <person name="Yang J."/>
            <person name="Arevalo P."/>
            <person name="Brown J."/>
            <person name="Cutler M."/>
            <person name="Kelly L."/>
            <person name="Polz M.F."/>
        </authorList>
    </citation>
    <scope>NUCLEOTIDE SEQUENCE [LARGE SCALE GENOMIC DNA]</scope>
    <source>
        <strain evidence="15">10N.286.55.C1</strain>
    </source>
</reference>
<feature type="domain" description="N-acetylmuramoyl-L-alanine amidase" evidence="13">
    <location>
        <begin position="34"/>
        <end position="185"/>
    </location>
</feature>
<dbReference type="GO" id="GO:0009253">
    <property type="term" value="P:peptidoglycan catabolic process"/>
    <property type="evidence" value="ECO:0007669"/>
    <property type="project" value="InterPro"/>
</dbReference>
<keyword evidence="9" id="KW-0862">Zinc</keyword>
<dbReference type="EMBL" id="MCSI01000115">
    <property type="protein sequence ID" value="PME65186.1"/>
    <property type="molecule type" value="Genomic_DNA"/>
</dbReference>
<proteinExistence type="inferred from homology"/>
<organism evidence="14 15">
    <name type="scientific">Vibrio lentus</name>
    <dbReference type="NCBI Taxonomy" id="136468"/>
    <lineage>
        <taxon>Bacteria</taxon>
        <taxon>Pseudomonadati</taxon>
        <taxon>Pseudomonadota</taxon>
        <taxon>Gammaproteobacteria</taxon>
        <taxon>Vibrionales</taxon>
        <taxon>Vibrionaceae</taxon>
        <taxon>Vibrio</taxon>
    </lineage>
</organism>
<evidence type="ECO:0000256" key="2">
    <source>
        <dbReference type="ARBA" id="ARBA00001947"/>
    </source>
</evidence>
<keyword evidence="7" id="KW-0479">Metal-binding</keyword>
<keyword evidence="8" id="KW-0378">Hydrolase</keyword>
<dbReference type="CDD" id="cd06583">
    <property type="entry name" value="PGRP"/>
    <property type="match status" value="1"/>
</dbReference>
<comment type="catalytic activity">
    <reaction evidence="1">
        <text>Hydrolyzes the link between N-acetylmuramoyl residues and L-amino acid residues in certain cell-wall glycopeptides.</text>
        <dbReference type="EC" id="3.5.1.28"/>
    </reaction>
</comment>
<dbReference type="NCBIfam" id="NF008758">
    <property type="entry name" value="PRK11789.1"/>
    <property type="match status" value="1"/>
</dbReference>